<reference evidence="2" key="1">
    <citation type="submission" date="2016-05" db="EMBL/GenBank/DDBJ databases">
        <title>Comparative genomics of biotechnologically important yeasts.</title>
        <authorList>
            <consortium name="DOE Joint Genome Institute"/>
            <person name="Riley R."/>
            <person name="Haridas S."/>
            <person name="Wolfe K.H."/>
            <person name="Lopes M.R."/>
            <person name="Hittinger C.T."/>
            <person name="Goker M."/>
            <person name="Salamov A."/>
            <person name="Wisecaver J."/>
            <person name="Long T.M."/>
            <person name="Aerts A.L."/>
            <person name="Barry K."/>
            <person name="Choi C."/>
            <person name="Clum A."/>
            <person name="Coughlan A.Y."/>
            <person name="Deshpande S."/>
            <person name="Douglass A.P."/>
            <person name="Hanson S.J."/>
            <person name="Klenk H.-P."/>
            <person name="Labutti K."/>
            <person name="Lapidus A."/>
            <person name="Lindquist E."/>
            <person name="Lipzen A."/>
            <person name="Meier-Kolthoff J.P."/>
            <person name="Ohm R.A."/>
            <person name="Otillar R.P."/>
            <person name="Pangilinan J."/>
            <person name="Peng Y."/>
            <person name="Rokas A."/>
            <person name="Rosa C.A."/>
            <person name="Scheuner C."/>
            <person name="Sibirny A.A."/>
            <person name="Slot J.C."/>
            <person name="Stielow J.B."/>
            <person name="Sun H."/>
            <person name="Kurtzman C.P."/>
            <person name="Blackwell M."/>
            <person name="Grigoriev I.V."/>
            <person name="Jeffries T.W."/>
        </authorList>
    </citation>
    <scope>NUCLEOTIDE SEQUENCE [LARGE SCALE GENOMIC DNA]</scope>
    <source>
        <strain evidence="2">NRRL Y-2460</strain>
    </source>
</reference>
<dbReference type="EMBL" id="KV454011">
    <property type="protein sequence ID" value="ODV98630.1"/>
    <property type="molecule type" value="Genomic_DNA"/>
</dbReference>
<keyword evidence="2" id="KW-1185">Reference proteome</keyword>
<evidence type="ECO:0000313" key="2">
    <source>
        <dbReference type="Proteomes" id="UP000094236"/>
    </source>
</evidence>
<accession>A0A1E4U3Q0</accession>
<sequence length="91" mass="10479">MAAQDNITKTSIVARKHQLEWVKNIRALPSPKTHNELTKVVSNFRDADKAAYNSLNLNRKKLNLVNDKNTIYELNGKLDKCIDSLKWLDEN</sequence>
<organism evidence="1 2">
    <name type="scientific">Pachysolen tannophilus NRRL Y-2460</name>
    <dbReference type="NCBI Taxonomy" id="669874"/>
    <lineage>
        <taxon>Eukaryota</taxon>
        <taxon>Fungi</taxon>
        <taxon>Dikarya</taxon>
        <taxon>Ascomycota</taxon>
        <taxon>Saccharomycotina</taxon>
        <taxon>Pichiomycetes</taxon>
        <taxon>Pachysolenaceae</taxon>
        <taxon>Pachysolen</taxon>
    </lineage>
</organism>
<evidence type="ECO:0000313" key="1">
    <source>
        <dbReference type="EMBL" id="ODV98630.1"/>
    </source>
</evidence>
<gene>
    <name evidence="1" type="ORF">PACTADRAFT_48351</name>
</gene>
<dbReference type="Proteomes" id="UP000094236">
    <property type="component" value="Unassembled WGS sequence"/>
</dbReference>
<dbReference type="AlphaFoldDB" id="A0A1E4U3Q0"/>
<proteinExistence type="predicted"/>
<protein>
    <submittedName>
        <fullName evidence="1">Uncharacterized protein</fullName>
    </submittedName>
</protein>
<name>A0A1E4U3Q0_PACTA</name>